<dbReference type="AlphaFoldDB" id="A0A0P0Y8M5"/>
<proteinExistence type="predicted"/>
<protein>
    <submittedName>
        <fullName evidence="1">Os12g0247900 protein</fullName>
    </submittedName>
</protein>
<gene>
    <name evidence="1" type="ordered locus">Os12g0247900</name>
    <name evidence="1" type="ORF">OSNPB_120247900</name>
</gene>
<reference evidence="2" key="1">
    <citation type="journal article" date="2005" name="Nature">
        <title>The map-based sequence of the rice genome.</title>
        <authorList>
            <consortium name="International rice genome sequencing project (IRGSP)"/>
            <person name="Matsumoto T."/>
            <person name="Wu J."/>
            <person name="Kanamori H."/>
            <person name="Katayose Y."/>
            <person name="Fujisawa M."/>
            <person name="Namiki N."/>
            <person name="Mizuno H."/>
            <person name="Yamamoto K."/>
            <person name="Antonio B.A."/>
            <person name="Baba T."/>
            <person name="Sakata K."/>
            <person name="Nagamura Y."/>
            <person name="Aoki H."/>
            <person name="Arikawa K."/>
            <person name="Arita K."/>
            <person name="Bito T."/>
            <person name="Chiden Y."/>
            <person name="Fujitsuka N."/>
            <person name="Fukunaka R."/>
            <person name="Hamada M."/>
            <person name="Harada C."/>
            <person name="Hayashi A."/>
            <person name="Hijishita S."/>
            <person name="Honda M."/>
            <person name="Hosokawa S."/>
            <person name="Ichikawa Y."/>
            <person name="Idonuma A."/>
            <person name="Iijima M."/>
            <person name="Ikeda M."/>
            <person name="Ikeno M."/>
            <person name="Ito K."/>
            <person name="Ito S."/>
            <person name="Ito T."/>
            <person name="Ito Y."/>
            <person name="Ito Y."/>
            <person name="Iwabuchi A."/>
            <person name="Kamiya K."/>
            <person name="Karasawa W."/>
            <person name="Kurita K."/>
            <person name="Katagiri S."/>
            <person name="Kikuta A."/>
            <person name="Kobayashi H."/>
            <person name="Kobayashi N."/>
            <person name="Machita K."/>
            <person name="Maehara T."/>
            <person name="Masukawa M."/>
            <person name="Mizubayashi T."/>
            <person name="Mukai Y."/>
            <person name="Nagasaki H."/>
            <person name="Nagata Y."/>
            <person name="Naito S."/>
            <person name="Nakashima M."/>
            <person name="Nakama Y."/>
            <person name="Nakamichi Y."/>
            <person name="Nakamura M."/>
            <person name="Meguro A."/>
            <person name="Negishi M."/>
            <person name="Ohta I."/>
            <person name="Ohta T."/>
            <person name="Okamoto M."/>
            <person name="Ono N."/>
            <person name="Saji S."/>
            <person name="Sakaguchi M."/>
            <person name="Sakai K."/>
            <person name="Shibata M."/>
            <person name="Shimokawa T."/>
            <person name="Song J."/>
            <person name="Takazaki Y."/>
            <person name="Terasawa K."/>
            <person name="Tsugane M."/>
            <person name="Tsuji K."/>
            <person name="Ueda S."/>
            <person name="Waki K."/>
            <person name="Yamagata H."/>
            <person name="Yamamoto M."/>
            <person name="Yamamoto S."/>
            <person name="Yamane H."/>
            <person name="Yoshiki S."/>
            <person name="Yoshihara R."/>
            <person name="Yukawa K."/>
            <person name="Zhong H."/>
            <person name="Yano M."/>
            <person name="Yuan Q."/>
            <person name="Ouyang S."/>
            <person name="Liu J."/>
            <person name="Jones K.M."/>
            <person name="Gansberger K."/>
            <person name="Moffat K."/>
            <person name="Hill J."/>
            <person name="Bera J."/>
            <person name="Fadrosh D."/>
            <person name="Jin S."/>
            <person name="Johri S."/>
            <person name="Kim M."/>
            <person name="Overton L."/>
            <person name="Reardon M."/>
            <person name="Tsitrin T."/>
            <person name="Vuong H."/>
            <person name="Weaver B."/>
            <person name="Ciecko A."/>
            <person name="Tallon L."/>
            <person name="Jackson J."/>
            <person name="Pai G."/>
            <person name="Aken S.V."/>
            <person name="Utterback T."/>
            <person name="Reidmuller S."/>
            <person name="Feldblyum T."/>
            <person name="Hsiao J."/>
            <person name="Zismann V."/>
            <person name="Iobst S."/>
            <person name="de Vazeille A.R."/>
            <person name="Buell C.R."/>
            <person name="Ying K."/>
            <person name="Li Y."/>
            <person name="Lu T."/>
            <person name="Huang Y."/>
            <person name="Zhao Q."/>
            <person name="Feng Q."/>
            <person name="Zhang L."/>
            <person name="Zhu J."/>
            <person name="Weng Q."/>
            <person name="Mu J."/>
            <person name="Lu Y."/>
            <person name="Fan D."/>
            <person name="Liu Y."/>
            <person name="Guan J."/>
            <person name="Zhang Y."/>
            <person name="Yu S."/>
            <person name="Liu X."/>
            <person name="Zhang Y."/>
            <person name="Hong G."/>
            <person name="Han B."/>
            <person name="Choisne N."/>
            <person name="Demange N."/>
            <person name="Orjeda G."/>
            <person name="Samain S."/>
            <person name="Cattolico L."/>
            <person name="Pelletier E."/>
            <person name="Couloux A."/>
            <person name="Segurens B."/>
            <person name="Wincker P."/>
            <person name="D'Hont A."/>
            <person name="Scarpelli C."/>
            <person name="Weissenbach J."/>
            <person name="Salanoubat M."/>
            <person name="Quetier F."/>
            <person name="Yu Y."/>
            <person name="Kim H.R."/>
            <person name="Rambo T."/>
            <person name="Currie J."/>
            <person name="Collura K."/>
            <person name="Luo M."/>
            <person name="Yang T."/>
            <person name="Ammiraju J.S.S."/>
            <person name="Engler F."/>
            <person name="Soderlund C."/>
            <person name="Wing R.A."/>
            <person name="Palmer L.E."/>
            <person name="de la Bastide M."/>
            <person name="Spiegel L."/>
            <person name="Nascimento L."/>
            <person name="Zutavern T."/>
            <person name="O'Shaughnessy A."/>
            <person name="Dike S."/>
            <person name="Dedhia N."/>
            <person name="Preston R."/>
            <person name="Balija V."/>
            <person name="McCombie W.R."/>
            <person name="Chow T."/>
            <person name="Chen H."/>
            <person name="Chung M."/>
            <person name="Chen C."/>
            <person name="Shaw J."/>
            <person name="Wu H."/>
            <person name="Hsiao K."/>
            <person name="Chao Y."/>
            <person name="Chu M."/>
            <person name="Cheng C."/>
            <person name="Hour A."/>
            <person name="Lee P."/>
            <person name="Lin S."/>
            <person name="Lin Y."/>
            <person name="Liou J."/>
            <person name="Liu S."/>
            <person name="Hsing Y."/>
            <person name="Raghuvanshi S."/>
            <person name="Mohanty A."/>
            <person name="Bharti A.K."/>
            <person name="Gaur A."/>
            <person name="Gupta V."/>
            <person name="Kumar D."/>
            <person name="Ravi V."/>
            <person name="Vij S."/>
            <person name="Kapur A."/>
            <person name="Khurana P."/>
            <person name="Khurana P."/>
            <person name="Khurana J.P."/>
            <person name="Tyagi A.K."/>
            <person name="Gaikwad K."/>
            <person name="Singh A."/>
            <person name="Dalal V."/>
            <person name="Srivastava S."/>
            <person name="Dixit A."/>
            <person name="Pal A.K."/>
            <person name="Ghazi I.A."/>
            <person name="Yadav M."/>
            <person name="Pandit A."/>
            <person name="Bhargava A."/>
            <person name="Sureshbabu K."/>
            <person name="Batra K."/>
            <person name="Sharma T.R."/>
            <person name="Mohapatra T."/>
            <person name="Singh N.K."/>
            <person name="Messing J."/>
            <person name="Nelson A.B."/>
            <person name="Fuks G."/>
            <person name="Kavchok S."/>
            <person name="Keizer G."/>
            <person name="Linton E."/>
            <person name="Llaca V."/>
            <person name="Song R."/>
            <person name="Tanyolac B."/>
            <person name="Young S."/>
            <person name="Ho-Il K."/>
            <person name="Hahn J.H."/>
            <person name="Sangsakoo G."/>
            <person name="Vanavichit A."/>
            <person name="de Mattos Luiz.A.T."/>
            <person name="Zimmer P.D."/>
            <person name="Malone G."/>
            <person name="Dellagostin O."/>
            <person name="de Oliveira A.C."/>
            <person name="Bevan M."/>
            <person name="Bancroft I."/>
            <person name="Minx P."/>
            <person name="Cordum H."/>
            <person name="Wilson R."/>
            <person name="Cheng Z."/>
            <person name="Jin W."/>
            <person name="Jiang J."/>
            <person name="Leong S.A."/>
            <person name="Iwama H."/>
            <person name="Gojobori T."/>
            <person name="Itoh T."/>
            <person name="Niimura Y."/>
            <person name="Fujii Y."/>
            <person name="Habara T."/>
            <person name="Sakai H."/>
            <person name="Sato Y."/>
            <person name="Wilson G."/>
            <person name="Kumar K."/>
            <person name="McCouch S."/>
            <person name="Juretic N."/>
            <person name="Hoen D."/>
            <person name="Wright S."/>
            <person name="Bruskiewich R."/>
            <person name="Bureau T."/>
            <person name="Miyao A."/>
            <person name="Hirochika H."/>
            <person name="Nishikawa T."/>
            <person name="Kadowaki K."/>
            <person name="Sugiura M."/>
            <person name="Burr B."/>
            <person name="Sasaki T."/>
        </authorList>
    </citation>
    <scope>NUCLEOTIDE SEQUENCE [LARGE SCALE GENOMIC DNA]</scope>
    <source>
        <strain evidence="2">cv. Nipponbare</strain>
    </source>
</reference>
<evidence type="ECO:0000313" key="1">
    <source>
        <dbReference type="EMBL" id="BAT16531.1"/>
    </source>
</evidence>
<dbReference type="PaxDb" id="39947-A0A0P0Y8M5"/>
<dbReference type="InParanoid" id="A0A0P0Y8M5"/>
<reference evidence="1 2" key="3">
    <citation type="journal article" date="2013" name="Rice">
        <title>Improvement of the Oryza sativa Nipponbare reference genome using next generation sequence and optical map data.</title>
        <authorList>
            <person name="Kawahara Y."/>
            <person name="de la Bastide M."/>
            <person name="Hamilton J.P."/>
            <person name="Kanamori H."/>
            <person name="McCombie W.R."/>
            <person name="Ouyang S."/>
            <person name="Schwartz D.C."/>
            <person name="Tanaka T."/>
            <person name="Wu J."/>
            <person name="Zhou S."/>
            <person name="Childs K.L."/>
            <person name="Davidson R.M."/>
            <person name="Lin H."/>
            <person name="Quesada-Ocampo L."/>
            <person name="Vaillancourt B."/>
            <person name="Sakai H."/>
            <person name="Lee S.S."/>
            <person name="Kim J."/>
            <person name="Numa H."/>
            <person name="Itoh T."/>
            <person name="Buell C.R."/>
            <person name="Matsumoto T."/>
        </authorList>
    </citation>
    <scope>NUCLEOTIDE SEQUENCE [LARGE SCALE GENOMIC DNA]</scope>
    <source>
        <strain evidence="2">cv. Nipponbare</strain>
    </source>
</reference>
<accession>A0A0P0Y8M5</accession>
<sequence length="94" mass="10476">MYFPLRPKKPTILELFCAGTLKGVPSCRPNGPYVCLLVIKLIDVITVLPSYGPNVPETSLRNSELPNSIYIQRKRTTDHPMDLPCASLRHGQGK</sequence>
<name>A0A0P0Y8M5_ORYSJ</name>
<dbReference type="Proteomes" id="UP000059680">
    <property type="component" value="Chromosome 12"/>
</dbReference>
<dbReference type="Gramene" id="Os12t0247900-00">
    <property type="protein sequence ID" value="Os12t0247900-00"/>
    <property type="gene ID" value="Os12g0247900"/>
</dbReference>
<dbReference type="EMBL" id="AP014968">
    <property type="protein sequence ID" value="BAT16531.1"/>
    <property type="molecule type" value="Genomic_DNA"/>
</dbReference>
<reference evidence="1 2" key="2">
    <citation type="journal article" date="2013" name="Plant Cell Physiol.">
        <title>Rice Annotation Project Database (RAP-DB): an integrative and interactive database for rice genomics.</title>
        <authorList>
            <person name="Sakai H."/>
            <person name="Lee S.S."/>
            <person name="Tanaka T."/>
            <person name="Numa H."/>
            <person name="Kim J."/>
            <person name="Kawahara Y."/>
            <person name="Wakimoto H."/>
            <person name="Yang C.C."/>
            <person name="Iwamoto M."/>
            <person name="Abe T."/>
            <person name="Yamada Y."/>
            <person name="Muto A."/>
            <person name="Inokuchi H."/>
            <person name="Ikemura T."/>
            <person name="Matsumoto T."/>
            <person name="Sasaki T."/>
            <person name="Itoh T."/>
        </authorList>
    </citation>
    <scope>NUCLEOTIDE SEQUENCE [LARGE SCALE GENOMIC DNA]</scope>
    <source>
        <strain evidence="2">cv. Nipponbare</strain>
    </source>
</reference>
<evidence type="ECO:0000313" key="2">
    <source>
        <dbReference type="Proteomes" id="UP000059680"/>
    </source>
</evidence>
<keyword evidence="2" id="KW-1185">Reference proteome</keyword>
<organism evidence="1 2">
    <name type="scientific">Oryza sativa subsp. japonica</name>
    <name type="common">Rice</name>
    <dbReference type="NCBI Taxonomy" id="39947"/>
    <lineage>
        <taxon>Eukaryota</taxon>
        <taxon>Viridiplantae</taxon>
        <taxon>Streptophyta</taxon>
        <taxon>Embryophyta</taxon>
        <taxon>Tracheophyta</taxon>
        <taxon>Spermatophyta</taxon>
        <taxon>Magnoliopsida</taxon>
        <taxon>Liliopsida</taxon>
        <taxon>Poales</taxon>
        <taxon>Poaceae</taxon>
        <taxon>BOP clade</taxon>
        <taxon>Oryzoideae</taxon>
        <taxon>Oryzeae</taxon>
        <taxon>Oryzinae</taxon>
        <taxon>Oryza</taxon>
        <taxon>Oryza sativa</taxon>
    </lineage>
</organism>